<comment type="caution">
    <text evidence="3">The sequence shown here is derived from an EMBL/GenBank/DDBJ whole genome shotgun (WGS) entry which is preliminary data.</text>
</comment>
<feature type="region of interest" description="Disordered" evidence="2">
    <location>
        <begin position="1"/>
        <end position="31"/>
    </location>
</feature>
<evidence type="ECO:0000313" key="3">
    <source>
        <dbReference type="EMBL" id="KAJ1191189.1"/>
    </source>
</evidence>
<protein>
    <submittedName>
        <fullName evidence="3">Uncharacterized protein</fullName>
    </submittedName>
</protein>
<dbReference type="EMBL" id="JANPWB010000004">
    <property type="protein sequence ID" value="KAJ1191189.1"/>
    <property type="molecule type" value="Genomic_DNA"/>
</dbReference>
<dbReference type="AlphaFoldDB" id="A0AAV7URW5"/>
<evidence type="ECO:0000256" key="2">
    <source>
        <dbReference type="SAM" id="MobiDB-lite"/>
    </source>
</evidence>
<evidence type="ECO:0000256" key="1">
    <source>
        <dbReference type="SAM" id="Coils"/>
    </source>
</evidence>
<keyword evidence="4" id="KW-1185">Reference proteome</keyword>
<name>A0AAV7URW5_PLEWA</name>
<organism evidence="3 4">
    <name type="scientific">Pleurodeles waltl</name>
    <name type="common">Iberian ribbed newt</name>
    <dbReference type="NCBI Taxonomy" id="8319"/>
    <lineage>
        <taxon>Eukaryota</taxon>
        <taxon>Metazoa</taxon>
        <taxon>Chordata</taxon>
        <taxon>Craniata</taxon>
        <taxon>Vertebrata</taxon>
        <taxon>Euteleostomi</taxon>
        <taxon>Amphibia</taxon>
        <taxon>Batrachia</taxon>
        <taxon>Caudata</taxon>
        <taxon>Salamandroidea</taxon>
        <taxon>Salamandridae</taxon>
        <taxon>Pleurodelinae</taxon>
        <taxon>Pleurodeles</taxon>
    </lineage>
</organism>
<proteinExistence type="predicted"/>
<gene>
    <name evidence="3" type="ORF">NDU88_000505</name>
</gene>
<sequence>MVAPSDFNKDMVAIDSEDEGEEQGTQSSEVEFVDSSGVVLRGTICGEASGDGKAGMAQVRLDFWQPGHGAYQSGCDSPHVLGGHEDYMATQRLGRPTGGKRLPVRVGAPFGHRIEGRAKPRAVHLTSRDAAGHGVGGQVTCPGTGVLPSTNQGAGLNLEHVEEELLDYEEEEEVHEVAVQTGGPVEMPKMNKRAVQGARLVGRHQKLVAGNLPRGEDYGLEPIRVGATKWGWVMQEKFWQGDGQSFGCWSWEGKC</sequence>
<evidence type="ECO:0000313" key="4">
    <source>
        <dbReference type="Proteomes" id="UP001066276"/>
    </source>
</evidence>
<reference evidence="3" key="1">
    <citation type="journal article" date="2022" name="bioRxiv">
        <title>Sequencing and chromosome-scale assembly of the giantPleurodeles waltlgenome.</title>
        <authorList>
            <person name="Brown T."/>
            <person name="Elewa A."/>
            <person name="Iarovenko S."/>
            <person name="Subramanian E."/>
            <person name="Araus A.J."/>
            <person name="Petzold A."/>
            <person name="Susuki M."/>
            <person name="Suzuki K.-i.T."/>
            <person name="Hayashi T."/>
            <person name="Toyoda A."/>
            <person name="Oliveira C."/>
            <person name="Osipova E."/>
            <person name="Leigh N.D."/>
            <person name="Simon A."/>
            <person name="Yun M.H."/>
        </authorList>
    </citation>
    <scope>NUCLEOTIDE SEQUENCE</scope>
    <source>
        <strain evidence="3">20211129_DDA</strain>
        <tissue evidence="3">Liver</tissue>
    </source>
</reference>
<accession>A0AAV7URW5</accession>
<dbReference type="Proteomes" id="UP001066276">
    <property type="component" value="Chromosome 2_2"/>
</dbReference>
<feature type="coiled-coil region" evidence="1">
    <location>
        <begin position="151"/>
        <end position="178"/>
    </location>
</feature>
<keyword evidence="1" id="KW-0175">Coiled coil</keyword>